<evidence type="ECO:0000256" key="5">
    <source>
        <dbReference type="ARBA" id="ARBA00022691"/>
    </source>
</evidence>
<dbReference type="Pfam" id="PF06325">
    <property type="entry name" value="PrmA"/>
    <property type="match status" value="1"/>
</dbReference>
<feature type="binding site" evidence="6">
    <location>
        <position position="230"/>
    </location>
    <ligand>
        <name>S-adenosyl-L-methionine</name>
        <dbReference type="ChEBI" id="CHEBI:59789"/>
    </ligand>
</feature>
<dbReference type="InterPro" id="IPR029063">
    <property type="entry name" value="SAM-dependent_MTases_sf"/>
</dbReference>
<evidence type="ECO:0000256" key="6">
    <source>
        <dbReference type="HAMAP-Rule" id="MF_00735"/>
    </source>
</evidence>
<keyword evidence="3 6" id="KW-0489">Methyltransferase</keyword>
<dbReference type="PIRSF" id="PIRSF000401">
    <property type="entry name" value="RPL11_MTase"/>
    <property type="match status" value="1"/>
</dbReference>
<proteinExistence type="inferred from homology"/>
<dbReference type="HAMAP" id="MF_00735">
    <property type="entry name" value="Methyltr_PrmA"/>
    <property type="match status" value="1"/>
</dbReference>
<comment type="subcellular location">
    <subcellularLocation>
        <location evidence="6">Cytoplasm</location>
    </subcellularLocation>
</comment>
<accession>A0A316FY18</accession>
<feature type="binding site" evidence="6">
    <location>
        <position position="166"/>
    </location>
    <ligand>
        <name>S-adenosyl-L-methionine</name>
        <dbReference type="ChEBI" id="CHEBI:59789"/>
    </ligand>
</feature>
<feature type="binding site" evidence="6">
    <location>
        <position position="145"/>
    </location>
    <ligand>
        <name>S-adenosyl-L-methionine</name>
        <dbReference type="ChEBI" id="CHEBI:59789"/>
    </ligand>
</feature>
<name>A0A316FY18_9GAMM</name>
<dbReference type="CDD" id="cd02440">
    <property type="entry name" value="AdoMet_MTases"/>
    <property type="match status" value="1"/>
</dbReference>
<dbReference type="Gene3D" id="3.40.50.150">
    <property type="entry name" value="Vaccinia Virus protein VP39"/>
    <property type="match status" value="1"/>
</dbReference>
<dbReference type="EC" id="2.1.1.-" evidence="6"/>
<dbReference type="PANTHER" id="PTHR43648:SF1">
    <property type="entry name" value="ELECTRON TRANSFER FLAVOPROTEIN BETA SUBUNIT LYSINE METHYLTRANSFERASE"/>
    <property type="match status" value="1"/>
</dbReference>
<dbReference type="OrthoDB" id="9785995at2"/>
<organism evidence="7 8">
    <name type="scientific">Pleionea mediterranea</name>
    <dbReference type="NCBI Taxonomy" id="523701"/>
    <lineage>
        <taxon>Bacteria</taxon>
        <taxon>Pseudomonadati</taxon>
        <taxon>Pseudomonadota</taxon>
        <taxon>Gammaproteobacteria</taxon>
        <taxon>Oceanospirillales</taxon>
        <taxon>Pleioneaceae</taxon>
        <taxon>Pleionea</taxon>
    </lineage>
</organism>
<dbReference type="GO" id="GO:0005840">
    <property type="term" value="C:ribosome"/>
    <property type="evidence" value="ECO:0007669"/>
    <property type="project" value="UniProtKB-KW"/>
</dbReference>
<dbReference type="GO" id="GO:0032259">
    <property type="term" value="P:methylation"/>
    <property type="evidence" value="ECO:0007669"/>
    <property type="project" value="UniProtKB-KW"/>
</dbReference>
<dbReference type="Proteomes" id="UP000245790">
    <property type="component" value="Unassembled WGS sequence"/>
</dbReference>
<dbReference type="SUPFAM" id="SSF53335">
    <property type="entry name" value="S-adenosyl-L-methionine-dependent methyltransferases"/>
    <property type="match status" value="1"/>
</dbReference>
<dbReference type="EMBL" id="QGGU01000004">
    <property type="protein sequence ID" value="PWK52995.1"/>
    <property type="molecule type" value="Genomic_DNA"/>
</dbReference>
<feature type="binding site" evidence="6">
    <location>
        <position position="188"/>
    </location>
    <ligand>
        <name>S-adenosyl-L-methionine</name>
        <dbReference type="ChEBI" id="CHEBI:59789"/>
    </ligand>
</feature>
<evidence type="ECO:0000256" key="3">
    <source>
        <dbReference type="ARBA" id="ARBA00022603"/>
    </source>
</evidence>
<evidence type="ECO:0000256" key="2">
    <source>
        <dbReference type="ARBA" id="ARBA00022490"/>
    </source>
</evidence>
<protein>
    <recommendedName>
        <fullName evidence="6">Ribosomal protein L11 methyltransferase</fullName>
        <shortName evidence="6">L11 Mtase</shortName>
        <ecNumber evidence="6">2.1.1.-</ecNumber>
    </recommendedName>
</protein>
<dbReference type="GO" id="GO:0016279">
    <property type="term" value="F:protein-lysine N-methyltransferase activity"/>
    <property type="evidence" value="ECO:0007669"/>
    <property type="project" value="TreeGrafter"/>
</dbReference>
<evidence type="ECO:0000256" key="4">
    <source>
        <dbReference type="ARBA" id="ARBA00022679"/>
    </source>
</evidence>
<evidence type="ECO:0000256" key="1">
    <source>
        <dbReference type="ARBA" id="ARBA00009741"/>
    </source>
</evidence>
<dbReference type="AlphaFoldDB" id="A0A316FY18"/>
<dbReference type="InterPro" id="IPR004498">
    <property type="entry name" value="Ribosomal_PrmA_MeTrfase"/>
</dbReference>
<gene>
    <name evidence="6" type="primary">prmA</name>
    <name evidence="7" type="ORF">C8D97_104213</name>
</gene>
<keyword evidence="7" id="KW-0687">Ribonucleoprotein</keyword>
<keyword evidence="2 6" id="KW-0963">Cytoplasm</keyword>
<keyword evidence="8" id="KW-1185">Reference proteome</keyword>
<evidence type="ECO:0000313" key="7">
    <source>
        <dbReference type="EMBL" id="PWK52995.1"/>
    </source>
</evidence>
<keyword evidence="7" id="KW-0689">Ribosomal protein</keyword>
<keyword evidence="5 6" id="KW-0949">S-adenosyl-L-methionine</keyword>
<comment type="catalytic activity">
    <reaction evidence="6">
        <text>L-lysyl-[protein] + 3 S-adenosyl-L-methionine = N(6),N(6),N(6)-trimethyl-L-lysyl-[protein] + 3 S-adenosyl-L-homocysteine + 3 H(+)</text>
        <dbReference type="Rhea" id="RHEA:54192"/>
        <dbReference type="Rhea" id="RHEA-COMP:9752"/>
        <dbReference type="Rhea" id="RHEA-COMP:13826"/>
        <dbReference type="ChEBI" id="CHEBI:15378"/>
        <dbReference type="ChEBI" id="CHEBI:29969"/>
        <dbReference type="ChEBI" id="CHEBI:57856"/>
        <dbReference type="ChEBI" id="CHEBI:59789"/>
        <dbReference type="ChEBI" id="CHEBI:61961"/>
    </reaction>
</comment>
<reference evidence="7 8" key="1">
    <citation type="submission" date="2018-05" db="EMBL/GenBank/DDBJ databases">
        <title>Genomic Encyclopedia of Type Strains, Phase IV (KMG-IV): sequencing the most valuable type-strain genomes for metagenomic binning, comparative biology and taxonomic classification.</title>
        <authorList>
            <person name="Goeker M."/>
        </authorList>
    </citation>
    <scope>NUCLEOTIDE SEQUENCE [LARGE SCALE GENOMIC DNA]</scope>
    <source>
        <strain evidence="7 8">DSM 25350</strain>
    </source>
</reference>
<dbReference type="NCBIfam" id="TIGR00406">
    <property type="entry name" value="prmA"/>
    <property type="match status" value="1"/>
</dbReference>
<sequence>MPWLQLKFATEQAQVDEVSDYMMALGALSITYEDAEDNPILEPLPGETPLWQALIVTALFDATVDTTATLNEIKQSAHSSAIKNPTFEALEDKDWERAWMDSFHPMQFGQRLWIVPSWRQPPEPDAVNLLLDPGLAFGTGTHPTTSLCLQWLDGADLSDKSVLDYGCGSGILAIAAVLLGAKQVTAIDIDPQALTATLDNMQRNNIAEHLIERGQPELAEGKTYNLVVANILAGPLKQLAPSIASKVSEEGELVLSGLLAEQAEEISQVYEKWFTMKPAIIEGDWIRLEGIKRPDR</sequence>
<keyword evidence="4 6" id="KW-0808">Transferase</keyword>
<comment type="function">
    <text evidence="6">Methylates ribosomal protein L11.</text>
</comment>
<dbReference type="InterPro" id="IPR050078">
    <property type="entry name" value="Ribosomal_L11_MeTrfase_PrmA"/>
</dbReference>
<evidence type="ECO:0000313" key="8">
    <source>
        <dbReference type="Proteomes" id="UP000245790"/>
    </source>
</evidence>
<dbReference type="GO" id="GO:0005829">
    <property type="term" value="C:cytosol"/>
    <property type="evidence" value="ECO:0007669"/>
    <property type="project" value="TreeGrafter"/>
</dbReference>
<comment type="caution">
    <text evidence="7">The sequence shown here is derived from an EMBL/GenBank/DDBJ whole genome shotgun (WGS) entry which is preliminary data.</text>
</comment>
<comment type="similarity">
    <text evidence="1 6">Belongs to the methyltransferase superfamily. PrmA family.</text>
</comment>
<dbReference type="RefSeq" id="WP_109762967.1">
    <property type="nucleotide sequence ID" value="NZ_QGGU01000004.1"/>
</dbReference>
<dbReference type="PANTHER" id="PTHR43648">
    <property type="entry name" value="ELECTRON TRANSFER FLAVOPROTEIN BETA SUBUNIT LYSINE METHYLTRANSFERASE"/>
    <property type="match status" value="1"/>
</dbReference>